<gene>
    <name evidence="2" type="ORF">AUC31_04840</name>
</gene>
<dbReference type="AlphaFoldDB" id="A0A0U2XF01"/>
<proteinExistence type="predicted"/>
<reference evidence="2" key="1">
    <citation type="submission" date="2016-01" db="EMBL/GenBank/DDBJ databases">
        <title>Complete genome of Planococcus rifietoensis type strain M8.</title>
        <authorList>
            <person name="See-Too W.S."/>
        </authorList>
    </citation>
    <scope>NUCLEOTIDE SEQUENCE [LARGE SCALE GENOMIC DNA]</scope>
    <source>
        <strain evidence="2">M8</strain>
    </source>
</reference>
<organism evidence="2 3">
    <name type="scientific">Planococcus rifietoensis</name>
    <dbReference type="NCBI Taxonomy" id="200991"/>
    <lineage>
        <taxon>Bacteria</taxon>
        <taxon>Bacillati</taxon>
        <taxon>Bacillota</taxon>
        <taxon>Bacilli</taxon>
        <taxon>Bacillales</taxon>
        <taxon>Caryophanaceae</taxon>
        <taxon>Planococcus</taxon>
    </lineage>
</organism>
<dbReference type="KEGG" id="prt:AUC31_04840"/>
<keyword evidence="1" id="KW-0812">Transmembrane</keyword>
<dbReference type="EMBL" id="CP013659">
    <property type="protein sequence ID" value="ALS74608.1"/>
    <property type="molecule type" value="Genomic_DNA"/>
</dbReference>
<accession>A0A0U2XF01</accession>
<feature type="transmembrane region" description="Helical" evidence="1">
    <location>
        <begin position="12"/>
        <end position="30"/>
    </location>
</feature>
<dbReference type="OrthoDB" id="2450295at2"/>
<keyword evidence="3" id="KW-1185">Reference proteome</keyword>
<feature type="transmembrane region" description="Helical" evidence="1">
    <location>
        <begin position="50"/>
        <end position="73"/>
    </location>
</feature>
<name>A0A0U2XF01_9BACL</name>
<keyword evidence="1" id="KW-0472">Membrane</keyword>
<evidence type="ECO:0000256" key="1">
    <source>
        <dbReference type="SAM" id="Phobius"/>
    </source>
</evidence>
<keyword evidence="1" id="KW-1133">Transmembrane helix</keyword>
<dbReference type="STRING" id="200991.AUC31_04840"/>
<evidence type="ECO:0000313" key="2">
    <source>
        <dbReference type="EMBL" id="ALS74608.1"/>
    </source>
</evidence>
<feature type="transmembrane region" description="Helical" evidence="1">
    <location>
        <begin position="80"/>
        <end position="104"/>
    </location>
</feature>
<dbReference type="Proteomes" id="UP000067683">
    <property type="component" value="Chromosome"/>
</dbReference>
<protein>
    <submittedName>
        <fullName evidence="2">Uncharacterized protein</fullName>
    </submittedName>
</protein>
<evidence type="ECO:0000313" key="3">
    <source>
        <dbReference type="Proteomes" id="UP000067683"/>
    </source>
</evidence>
<sequence>MVDFYDQKKIILVTFGIILLISALFVPAAVFYPAKVVTITPEAEIVGTSFWSLVLGGAGIVLIAASLFIAALIERPLKSWLLAGAVAVIGLVSIAFSLGDYYYMTRDSFTYNPPLSFNSSTYTWEEFERVEERLHKEGGTSSIESVAYYFHDGDMIEFSSGRIFEMHSSLARRVEAAGGEFTRIQPQ</sequence>
<dbReference type="RefSeq" id="WP_058381315.1">
    <property type="nucleotide sequence ID" value="NZ_CP013659.2"/>
</dbReference>